<organism evidence="1 2">
    <name type="scientific">Megasphaera vaginalis</name>
    <name type="common">ex Srinivasan et al. 2021</name>
    <dbReference type="NCBI Taxonomy" id="1111454"/>
    <lineage>
        <taxon>Bacteria</taxon>
        <taxon>Bacillati</taxon>
        <taxon>Bacillota</taxon>
        <taxon>Negativicutes</taxon>
        <taxon>Veillonellales</taxon>
        <taxon>Veillonellaceae</taxon>
        <taxon>Megasphaera</taxon>
    </lineage>
</organism>
<gene>
    <name evidence="1" type="ORF">HMPREF1250_1999</name>
</gene>
<evidence type="ECO:0000313" key="2">
    <source>
        <dbReference type="Proteomes" id="UP000017090"/>
    </source>
</evidence>
<proteinExistence type="predicted"/>
<dbReference type="AlphaFoldDB" id="U7URM0"/>
<keyword evidence="2" id="KW-1185">Reference proteome</keyword>
<dbReference type="Proteomes" id="UP000017090">
    <property type="component" value="Unassembled WGS sequence"/>
</dbReference>
<evidence type="ECO:0000313" key="1">
    <source>
        <dbReference type="EMBL" id="ERT61936.1"/>
    </source>
</evidence>
<dbReference type="STRING" id="1111454.HMPREF1250_1999"/>
<sequence length="41" mass="4550">MTIPTGRGSVLLELFCFLFSITAATAVTIKLTNTFKHHKIK</sequence>
<name>U7URM0_9FIRM</name>
<dbReference type="PATRIC" id="fig|1111454.3.peg.332"/>
<reference evidence="1 2" key="1">
    <citation type="submission" date="2013-09" db="EMBL/GenBank/DDBJ databases">
        <authorList>
            <person name="Durkin A.S."/>
            <person name="Haft D.R."/>
            <person name="McCorrison J."/>
            <person name="Torralba M."/>
            <person name="Gillis M."/>
            <person name="Haft D.H."/>
            <person name="Methe B."/>
            <person name="Sutton G."/>
            <person name="Nelson K.E."/>
        </authorList>
    </citation>
    <scope>NUCLEOTIDE SEQUENCE [LARGE SCALE GENOMIC DNA]</scope>
    <source>
        <strain evidence="1 2">BV3C16-1</strain>
    </source>
</reference>
<comment type="caution">
    <text evidence="1">The sequence shown here is derived from an EMBL/GenBank/DDBJ whole genome shotgun (WGS) entry which is preliminary data.</text>
</comment>
<accession>U7URM0</accession>
<protein>
    <submittedName>
        <fullName evidence="1">Uncharacterized protein</fullName>
    </submittedName>
</protein>
<dbReference type="EMBL" id="AWXA01000007">
    <property type="protein sequence ID" value="ERT61936.1"/>
    <property type="molecule type" value="Genomic_DNA"/>
</dbReference>